<protein>
    <submittedName>
        <fullName evidence="1">Uncharacterized protein</fullName>
    </submittedName>
</protein>
<proteinExistence type="predicted"/>
<comment type="caution">
    <text evidence="1">The sequence shown here is derived from an EMBL/GenBank/DDBJ whole genome shotgun (WGS) entry which is preliminary data.</text>
</comment>
<accession>A0A8J2P2E4</accession>
<name>A0A8J2P2E4_9HEXA</name>
<organism evidence="1 2">
    <name type="scientific">Allacma fusca</name>
    <dbReference type="NCBI Taxonomy" id="39272"/>
    <lineage>
        <taxon>Eukaryota</taxon>
        <taxon>Metazoa</taxon>
        <taxon>Ecdysozoa</taxon>
        <taxon>Arthropoda</taxon>
        <taxon>Hexapoda</taxon>
        <taxon>Collembola</taxon>
        <taxon>Symphypleona</taxon>
        <taxon>Sminthuridae</taxon>
        <taxon>Allacma</taxon>
    </lineage>
</organism>
<feature type="non-terminal residue" evidence="1">
    <location>
        <position position="1"/>
    </location>
</feature>
<dbReference type="Proteomes" id="UP000708208">
    <property type="component" value="Unassembled WGS sequence"/>
</dbReference>
<keyword evidence="2" id="KW-1185">Reference proteome</keyword>
<reference evidence="1" key="1">
    <citation type="submission" date="2021-06" db="EMBL/GenBank/DDBJ databases">
        <authorList>
            <person name="Hodson N. C."/>
            <person name="Mongue J. A."/>
            <person name="Jaron S. K."/>
        </authorList>
    </citation>
    <scope>NUCLEOTIDE SEQUENCE</scope>
</reference>
<gene>
    <name evidence="1" type="ORF">AFUS01_LOCUS17267</name>
</gene>
<evidence type="ECO:0000313" key="2">
    <source>
        <dbReference type="Proteomes" id="UP000708208"/>
    </source>
</evidence>
<dbReference type="AlphaFoldDB" id="A0A8J2P2E4"/>
<sequence length="20" mass="2162">EFISTFERIGRDFGAGADSS</sequence>
<dbReference type="EMBL" id="CAJVCH010164377">
    <property type="protein sequence ID" value="CAG7728494.1"/>
    <property type="molecule type" value="Genomic_DNA"/>
</dbReference>
<evidence type="ECO:0000313" key="1">
    <source>
        <dbReference type="EMBL" id="CAG7728494.1"/>
    </source>
</evidence>